<comment type="caution">
    <text evidence="2">The sequence shown here is derived from an EMBL/GenBank/DDBJ whole genome shotgun (WGS) entry which is preliminary data.</text>
</comment>
<dbReference type="SUPFAM" id="SSF54427">
    <property type="entry name" value="NTF2-like"/>
    <property type="match status" value="1"/>
</dbReference>
<dbReference type="EMBL" id="QWIO01001798">
    <property type="protein sequence ID" value="RMY66208.1"/>
    <property type="molecule type" value="Genomic_DNA"/>
</dbReference>
<evidence type="ECO:0000313" key="2">
    <source>
        <dbReference type="EMBL" id="RMY92334.1"/>
    </source>
</evidence>
<organism evidence="2 4">
    <name type="scientific">Hortaea werneckii</name>
    <name type="common">Black yeast</name>
    <name type="synonym">Cladosporium werneckii</name>
    <dbReference type="NCBI Taxonomy" id="91943"/>
    <lineage>
        <taxon>Eukaryota</taxon>
        <taxon>Fungi</taxon>
        <taxon>Dikarya</taxon>
        <taxon>Ascomycota</taxon>
        <taxon>Pezizomycotina</taxon>
        <taxon>Dothideomycetes</taxon>
        <taxon>Dothideomycetidae</taxon>
        <taxon>Mycosphaerellales</taxon>
        <taxon>Teratosphaeriaceae</taxon>
        <taxon>Hortaea</taxon>
    </lineage>
</organism>
<dbReference type="Gene3D" id="3.10.450.50">
    <property type="match status" value="1"/>
</dbReference>
<evidence type="ECO:0000313" key="1">
    <source>
        <dbReference type="EMBL" id="RMY66208.1"/>
    </source>
</evidence>
<protein>
    <recommendedName>
        <fullName evidence="5">SnoaL-like domain-containing protein</fullName>
    </recommendedName>
</protein>
<reference evidence="3 4" key="1">
    <citation type="journal article" date="2018" name="BMC Genomics">
        <title>Genomic evidence for intraspecific hybridization in a clonal and extremely halotolerant yeast.</title>
        <authorList>
            <person name="Gostincar C."/>
            <person name="Stajich J.E."/>
            <person name="Zupancic J."/>
            <person name="Zalar P."/>
            <person name="Gunde-Cimerman N."/>
        </authorList>
    </citation>
    <scope>NUCLEOTIDE SEQUENCE [LARGE SCALE GENOMIC DNA]</scope>
    <source>
        <strain evidence="1 3">EXF-10513</strain>
        <strain evidence="2 4">EXF-171</strain>
    </source>
</reference>
<proteinExistence type="predicted"/>
<dbReference type="Proteomes" id="UP000269539">
    <property type="component" value="Unassembled WGS sequence"/>
</dbReference>
<dbReference type="AlphaFoldDB" id="A0A3M7FV61"/>
<dbReference type="EMBL" id="QWIQ01000350">
    <property type="protein sequence ID" value="RMY92334.1"/>
    <property type="molecule type" value="Genomic_DNA"/>
</dbReference>
<dbReference type="VEuPathDB" id="FungiDB:BTJ68_04164"/>
<dbReference type="Proteomes" id="UP000281468">
    <property type="component" value="Unassembled WGS sequence"/>
</dbReference>
<gene>
    <name evidence="2" type="ORF">D0862_09519</name>
    <name evidence="1" type="ORF">D0864_11892</name>
</gene>
<dbReference type="InterPro" id="IPR032710">
    <property type="entry name" value="NTF2-like_dom_sf"/>
</dbReference>
<sequence length="186" mass="20566">MAPTKTEIETLCSHLGTADASPFFDRVSPDVVWDVMGTGETARKSFAPMLTYSLLLIVPGDHPAAGHFTSLGSSFLLSFPWERVVRHRQLNKSPFPAIEAWKQGALGTVNRILREPLALKVVNVVGGGRDQDWALVELEANAVCKNGMPYPQRYAWVMRFDERGVIVQVRAYLDSALVQKAVESNP</sequence>
<evidence type="ECO:0008006" key="5">
    <source>
        <dbReference type="Google" id="ProtNLM"/>
    </source>
</evidence>
<name>A0A3M7FV61_HORWE</name>
<accession>A0A3M7FV61</accession>
<evidence type="ECO:0000313" key="3">
    <source>
        <dbReference type="Proteomes" id="UP000269539"/>
    </source>
</evidence>
<evidence type="ECO:0000313" key="4">
    <source>
        <dbReference type="Proteomes" id="UP000281468"/>
    </source>
</evidence>